<keyword evidence="2" id="KW-1185">Reference proteome</keyword>
<reference evidence="1 2" key="1">
    <citation type="submission" date="2019-09" db="EMBL/GenBank/DDBJ databases">
        <authorList>
            <person name="Wang X."/>
        </authorList>
    </citation>
    <scope>NUCLEOTIDE SEQUENCE [LARGE SCALE GENOMIC DNA]</scope>
    <source>
        <strain evidence="1 2">CICC 11023</strain>
    </source>
</reference>
<evidence type="ECO:0000313" key="2">
    <source>
        <dbReference type="Proteomes" id="UP000323876"/>
    </source>
</evidence>
<dbReference type="EMBL" id="VXLC01000004">
    <property type="protein sequence ID" value="KAA8888451.1"/>
    <property type="molecule type" value="Genomic_DNA"/>
</dbReference>
<dbReference type="Proteomes" id="UP000323876">
    <property type="component" value="Unassembled WGS sequence"/>
</dbReference>
<sequence length="91" mass="9841">MSKFEVDDVFRVSFQRLPIVTGFVDGEFTVGQGVELAKADGRVYRGVMTGMHIHTSSVAPNHFSITFSEPVSDNVEPGDVITTIDPDGGQP</sequence>
<gene>
    <name evidence="1" type="ORF">F3087_15675</name>
</gene>
<organism evidence="1 2">
    <name type="scientific">Nocardia colli</name>
    <dbReference type="NCBI Taxonomy" id="2545717"/>
    <lineage>
        <taxon>Bacteria</taxon>
        <taxon>Bacillati</taxon>
        <taxon>Actinomycetota</taxon>
        <taxon>Actinomycetes</taxon>
        <taxon>Mycobacteriales</taxon>
        <taxon>Nocardiaceae</taxon>
        <taxon>Nocardia</taxon>
    </lineage>
</organism>
<comment type="caution">
    <text evidence="1">The sequence shown here is derived from an EMBL/GenBank/DDBJ whole genome shotgun (WGS) entry which is preliminary data.</text>
</comment>
<proteinExistence type="predicted"/>
<evidence type="ECO:0000313" key="1">
    <source>
        <dbReference type="EMBL" id="KAA8888451.1"/>
    </source>
</evidence>
<dbReference type="OrthoDB" id="4557182at2"/>
<accession>A0A5N0EM07</accession>
<protein>
    <submittedName>
        <fullName evidence="1">Uncharacterized protein</fullName>
    </submittedName>
</protein>
<dbReference type="AlphaFoldDB" id="A0A5N0EM07"/>
<name>A0A5N0EM07_9NOCA</name>